<organism evidence="2 3">
    <name type="scientific">Paspalum notatum var. saurae</name>
    <dbReference type="NCBI Taxonomy" id="547442"/>
    <lineage>
        <taxon>Eukaryota</taxon>
        <taxon>Viridiplantae</taxon>
        <taxon>Streptophyta</taxon>
        <taxon>Embryophyta</taxon>
        <taxon>Tracheophyta</taxon>
        <taxon>Spermatophyta</taxon>
        <taxon>Magnoliopsida</taxon>
        <taxon>Liliopsida</taxon>
        <taxon>Poales</taxon>
        <taxon>Poaceae</taxon>
        <taxon>PACMAD clade</taxon>
        <taxon>Panicoideae</taxon>
        <taxon>Andropogonodae</taxon>
        <taxon>Paspaleae</taxon>
        <taxon>Paspalinae</taxon>
        <taxon>Paspalum</taxon>
    </lineage>
</organism>
<feature type="compositionally biased region" description="Basic and acidic residues" evidence="1">
    <location>
        <begin position="80"/>
        <end position="96"/>
    </location>
</feature>
<dbReference type="Proteomes" id="UP001341281">
    <property type="component" value="Chromosome 08"/>
</dbReference>
<name>A0AAQ3X8W2_PASNO</name>
<sequence>MNSSCSRGEHDGAKARWRDGGAGQGSAEPPAVPRGRVDLIQDSPWDTTPGMAMATTGGVTNRQEIGPAGKVVAGGTPAADEGRATPRPWHRWERAHLPQQQS</sequence>
<dbReference type="AlphaFoldDB" id="A0AAQ3X8W2"/>
<gene>
    <name evidence="2" type="ORF">U9M48_035309</name>
</gene>
<proteinExistence type="predicted"/>
<feature type="compositionally biased region" description="Basic and acidic residues" evidence="1">
    <location>
        <begin position="7"/>
        <end position="19"/>
    </location>
</feature>
<protein>
    <submittedName>
        <fullName evidence="2">Uncharacterized protein</fullName>
    </submittedName>
</protein>
<accession>A0AAQ3X8W2</accession>
<evidence type="ECO:0000313" key="2">
    <source>
        <dbReference type="EMBL" id="WVZ88841.1"/>
    </source>
</evidence>
<keyword evidence="3" id="KW-1185">Reference proteome</keyword>
<feature type="region of interest" description="Disordered" evidence="1">
    <location>
        <begin position="1"/>
        <end position="102"/>
    </location>
</feature>
<feature type="compositionally biased region" description="Low complexity" evidence="1">
    <location>
        <begin position="47"/>
        <end position="60"/>
    </location>
</feature>
<dbReference type="EMBL" id="CP144752">
    <property type="protein sequence ID" value="WVZ88841.1"/>
    <property type="molecule type" value="Genomic_DNA"/>
</dbReference>
<evidence type="ECO:0000313" key="3">
    <source>
        <dbReference type="Proteomes" id="UP001341281"/>
    </source>
</evidence>
<reference evidence="2 3" key="1">
    <citation type="submission" date="2024-02" db="EMBL/GenBank/DDBJ databases">
        <title>High-quality chromosome-scale genome assembly of Pensacola bahiagrass (Paspalum notatum Flugge var. saurae).</title>
        <authorList>
            <person name="Vega J.M."/>
            <person name="Podio M."/>
            <person name="Orjuela J."/>
            <person name="Siena L.A."/>
            <person name="Pessino S.C."/>
            <person name="Combes M.C."/>
            <person name="Mariac C."/>
            <person name="Albertini E."/>
            <person name="Pupilli F."/>
            <person name="Ortiz J.P.A."/>
            <person name="Leblanc O."/>
        </authorList>
    </citation>
    <scope>NUCLEOTIDE SEQUENCE [LARGE SCALE GENOMIC DNA]</scope>
    <source>
        <strain evidence="2">R1</strain>
        <tissue evidence="2">Leaf</tissue>
    </source>
</reference>
<evidence type="ECO:0000256" key="1">
    <source>
        <dbReference type="SAM" id="MobiDB-lite"/>
    </source>
</evidence>